<evidence type="ECO:0000313" key="6">
    <source>
        <dbReference type="EMBL" id="KAK9513748.1"/>
    </source>
</evidence>
<dbReference type="PANTHER" id="PTHR13943">
    <property type="entry name" value="HRAS-LIKE SUPPRESSOR - RELATED"/>
    <property type="match status" value="1"/>
</dbReference>
<reference evidence="6 7" key="1">
    <citation type="journal article" date="2024" name="Genome Biol. Evol.">
        <title>Chromosome-level genome assembly of the viviparous eelpout Zoarces viviparus.</title>
        <authorList>
            <person name="Fuhrmann N."/>
            <person name="Brasseur M.V."/>
            <person name="Bakowski C.E."/>
            <person name="Podsiadlowski L."/>
            <person name="Prost S."/>
            <person name="Krehenwinkel H."/>
            <person name="Mayer C."/>
        </authorList>
    </citation>
    <scope>NUCLEOTIDE SEQUENCE [LARGE SCALE GENOMIC DNA]</scope>
    <source>
        <strain evidence="6">NO-MEL_2022_Ind0_liver</strain>
    </source>
</reference>
<feature type="domain" description="LRAT" evidence="5">
    <location>
        <begin position="33"/>
        <end position="160"/>
    </location>
</feature>
<dbReference type="Proteomes" id="UP001488805">
    <property type="component" value="Unassembled WGS sequence"/>
</dbReference>
<sequence length="195" mass="22354">MDLLGNLDSFFSQMTRRQIDPSVSTAEIGDLIEFVYPWSGSSLWGAYIGEGCVVHFGVGDENMAQRTCRSFLQQLVPKSNGDRVLRNTRICTQRITEIKVPPGTRIRVNNNKHKLVPSPKETMTNRCETFLNQEFKYDLVNFNSEHFATFVRYGSAVCNQIASKTKNDVDTTQTLQMIMQQRMETETSDHLRRFS</sequence>
<proteinExistence type="inferred from homology"/>
<dbReference type="GO" id="GO:0016410">
    <property type="term" value="F:N-acyltransferase activity"/>
    <property type="evidence" value="ECO:0007669"/>
    <property type="project" value="TreeGrafter"/>
</dbReference>
<dbReference type="GO" id="GO:0005737">
    <property type="term" value="C:cytoplasm"/>
    <property type="evidence" value="ECO:0007669"/>
    <property type="project" value="TreeGrafter"/>
</dbReference>
<organism evidence="6 7">
    <name type="scientific">Zoarces viviparus</name>
    <name type="common">Viviparous eelpout</name>
    <name type="synonym">Blennius viviparus</name>
    <dbReference type="NCBI Taxonomy" id="48416"/>
    <lineage>
        <taxon>Eukaryota</taxon>
        <taxon>Metazoa</taxon>
        <taxon>Chordata</taxon>
        <taxon>Craniata</taxon>
        <taxon>Vertebrata</taxon>
        <taxon>Euteleostomi</taxon>
        <taxon>Actinopterygii</taxon>
        <taxon>Neopterygii</taxon>
        <taxon>Teleostei</taxon>
        <taxon>Neoteleostei</taxon>
        <taxon>Acanthomorphata</taxon>
        <taxon>Eupercaria</taxon>
        <taxon>Perciformes</taxon>
        <taxon>Cottioidei</taxon>
        <taxon>Zoarcales</taxon>
        <taxon>Zoarcidae</taxon>
        <taxon>Zoarcinae</taxon>
        <taxon>Zoarces</taxon>
    </lineage>
</organism>
<dbReference type="EMBL" id="JBCEZU010000597">
    <property type="protein sequence ID" value="KAK9513748.1"/>
    <property type="molecule type" value="Genomic_DNA"/>
</dbReference>
<dbReference type="InterPro" id="IPR051496">
    <property type="entry name" value="H-rev107_PLA/AT"/>
</dbReference>
<evidence type="ECO:0000256" key="2">
    <source>
        <dbReference type="ARBA" id="ARBA00022679"/>
    </source>
</evidence>
<accession>A0AAW1DTR9</accession>
<dbReference type="PROSITE" id="PS51934">
    <property type="entry name" value="LRAT"/>
    <property type="match status" value="1"/>
</dbReference>
<comment type="similarity">
    <text evidence="1">Belongs to the H-rev107 family.</text>
</comment>
<dbReference type="PANTHER" id="PTHR13943:SF37">
    <property type="entry name" value="PHOSPHOLIPASE A AND ACYLTRANSFERASE 1"/>
    <property type="match status" value="1"/>
</dbReference>
<keyword evidence="4" id="KW-0443">Lipid metabolism</keyword>
<evidence type="ECO:0000313" key="7">
    <source>
        <dbReference type="Proteomes" id="UP001488805"/>
    </source>
</evidence>
<evidence type="ECO:0000259" key="5">
    <source>
        <dbReference type="PROSITE" id="PS51934"/>
    </source>
</evidence>
<dbReference type="AlphaFoldDB" id="A0AAW1DTR9"/>
<dbReference type="GO" id="GO:0004623">
    <property type="term" value="F:phospholipase A2 activity"/>
    <property type="evidence" value="ECO:0007669"/>
    <property type="project" value="TreeGrafter"/>
</dbReference>
<protein>
    <recommendedName>
        <fullName evidence="5">LRAT domain-containing protein</fullName>
    </recommendedName>
</protein>
<dbReference type="Gene3D" id="3.90.1720.10">
    <property type="entry name" value="endopeptidase domain like (from Nostoc punctiforme)"/>
    <property type="match status" value="1"/>
</dbReference>
<dbReference type="InterPro" id="IPR007053">
    <property type="entry name" value="LRAT_dom"/>
</dbReference>
<gene>
    <name evidence="6" type="ORF">VZT92_027257</name>
</gene>
<dbReference type="GO" id="GO:0070292">
    <property type="term" value="P:N-acylphosphatidylethanolamine metabolic process"/>
    <property type="evidence" value="ECO:0007669"/>
    <property type="project" value="TreeGrafter"/>
</dbReference>
<keyword evidence="3" id="KW-0378">Hydrolase</keyword>
<comment type="caution">
    <text evidence="6">The sequence shown here is derived from an EMBL/GenBank/DDBJ whole genome shotgun (WGS) entry which is preliminary data.</text>
</comment>
<dbReference type="Pfam" id="PF04970">
    <property type="entry name" value="LRAT"/>
    <property type="match status" value="1"/>
</dbReference>
<name>A0AAW1DTR9_ZOAVI</name>
<keyword evidence="7" id="KW-1185">Reference proteome</keyword>
<evidence type="ECO:0000256" key="1">
    <source>
        <dbReference type="ARBA" id="ARBA00007824"/>
    </source>
</evidence>
<evidence type="ECO:0000256" key="3">
    <source>
        <dbReference type="ARBA" id="ARBA00022801"/>
    </source>
</evidence>
<evidence type="ECO:0000256" key="4">
    <source>
        <dbReference type="ARBA" id="ARBA00023098"/>
    </source>
</evidence>
<keyword evidence="2" id="KW-0808">Transferase</keyword>
<dbReference type="GO" id="GO:0008970">
    <property type="term" value="F:phospholipase A1 activity"/>
    <property type="evidence" value="ECO:0007669"/>
    <property type="project" value="TreeGrafter"/>
</dbReference>